<dbReference type="RefSeq" id="WP_012387676.1">
    <property type="nucleotide sequence ID" value="NC_010602.1"/>
</dbReference>
<organism evidence="1 2">
    <name type="scientific">Leptospira biflexa serovar Patoc (strain Patoc 1 / ATCC 23582 / Paris)</name>
    <dbReference type="NCBI Taxonomy" id="456481"/>
    <lineage>
        <taxon>Bacteria</taxon>
        <taxon>Pseudomonadati</taxon>
        <taxon>Spirochaetota</taxon>
        <taxon>Spirochaetia</taxon>
        <taxon>Leptospirales</taxon>
        <taxon>Leptospiraceae</taxon>
        <taxon>Leptospira</taxon>
    </lineage>
</organism>
<evidence type="ECO:0000313" key="1">
    <source>
        <dbReference type="EMBL" id="ABZ96789.1"/>
    </source>
</evidence>
<dbReference type="BioCyc" id="LBIF456481:LEPBI_RS03230-MONOMER"/>
<dbReference type="AlphaFoldDB" id="B0SKN2"/>
<dbReference type="EMBL" id="CP000786">
    <property type="protein sequence ID" value="ABZ96789.1"/>
    <property type="molecule type" value="Genomic_DNA"/>
</dbReference>
<keyword evidence="2" id="KW-1185">Reference proteome</keyword>
<reference evidence="1 2" key="1">
    <citation type="journal article" date="2008" name="PLoS ONE">
        <title>Genome sequence of the saprophyte Leptospira biflexa provides insights into the evolution of Leptospira and the pathogenesis of leptospirosis.</title>
        <authorList>
            <person name="Picardeau M."/>
            <person name="Bulach D.M."/>
            <person name="Bouchier C."/>
            <person name="Zuerner R.L."/>
            <person name="Zidane N."/>
            <person name="Wilson P.J."/>
            <person name="Creno S."/>
            <person name="Kuczek E.S."/>
            <person name="Bommezzadri S."/>
            <person name="Davis J.C."/>
            <person name="McGrath A."/>
            <person name="Johnson M.J."/>
            <person name="Boursaux-Eude C."/>
            <person name="Seemann T."/>
            <person name="Rouy Z."/>
            <person name="Coppel R.L."/>
            <person name="Rood J.I."/>
            <person name="Lajus A."/>
            <person name="Davies J.K."/>
            <person name="Medigue C."/>
            <person name="Adler B."/>
        </authorList>
    </citation>
    <scope>NUCLEOTIDE SEQUENCE [LARGE SCALE GENOMIC DNA]</scope>
    <source>
        <strain evidence="2">Patoc 1 / ATCC 23582 / Paris</strain>
    </source>
</reference>
<gene>
    <name evidence="1" type="ordered locus">LEPBI_I0656</name>
</gene>
<evidence type="ECO:0000313" key="2">
    <source>
        <dbReference type="Proteomes" id="UP000001847"/>
    </source>
</evidence>
<dbReference type="KEGG" id="lbi:LEPBI_I0656"/>
<proteinExistence type="predicted"/>
<dbReference type="STRING" id="456481.LEPBI_I0656"/>
<dbReference type="HOGENOM" id="CLU_1684422_0_0_12"/>
<name>B0SKN2_LEPBP</name>
<protein>
    <submittedName>
        <fullName evidence="1">Uncharacterized protein</fullName>
    </submittedName>
</protein>
<accession>B0SKN2</accession>
<dbReference type="Proteomes" id="UP000001847">
    <property type="component" value="Chromosome I"/>
</dbReference>
<sequence length="156" mass="18443">MKKEIGIMKDIFCRQIKWNLHSNRLLLFVLFIFPAYNFALNNNNQCDRFHVGTFIYESKVGKIIIIRKEKEEIDYREYPNHFIRQSVKWISSCTAEIKTLEMNDPILSPESINRSLNTTSYLHILETYPDGYLYKTTNRKGESDSYGKVQLYKGSL</sequence>
<dbReference type="OrthoDB" id="331511at2"/>